<evidence type="ECO:0000256" key="4">
    <source>
        <dbReference type="ARBA" id="ARBA00022827"/>
    </source>
</evidence>
<evidence type="ECO:0000256" key="7">
    <source>
        <dbReference type="SAM" id="Phobius"/>
    </source>
</evidence>
<evidence type="ECO:0000313" key="10">
    <source>
        <dbReference type="Proteomes" id="UP001446871"/>
    </source>
</evidence>
<keyword evidence="5" id="KW-0560">Oxidoreductase</keyword>
<dbReference type="SUPFAM" id="SSF51905">
    <property type="entry name" value="FAD/NAD(P)-binding domain"/>
    <property type="match status" value="1"/>
</dbReference>
<gene>
    <name evidence="9" type="ORF">PG996_009874</name>
</gene>
<evidence type="ECO:0000256" key="2">
    <source>
        <dbReference type="ARBA" id="ARBA00007992"/>
    </source>
</evidence>
<dbReference type="EMBL" id="JAQQWM010000006">
    <property type="protein sequence ID" value="KAK8059944.1"/>
    <property type="molecule type" value="Genomic_DNA"/>
</dbReference>
<proteinExistence type="inferred from homology"/>
<keyword evidence="6" id="KW-0503">Monooxygenase</keyword>
<dbReference type="InterPro" id="IPR050493">
    <property type="entry name" value="FAD-dep_Monooxygenase_BioMet"/>
</dbReference>
<dbReference type="Pfam" id="PF01494">
    <property type="entry name" value="FAD_binding_3"/>
    <property type="match status" value="1"/>
</dbReference>
<keyword evidence="7" id="KW-0812">Transmembrane</keyword>
<sequence length="442" mass="48954">MSQSLHAVVVGAGIGGLAFAILARKQGLRVSVLEKTEQLTPVGAGIQIPPNASRIWSQCGVLEKLKKLSVVSEATQLRRWKNGELLCTRTVGEALDERWPWLVIHRADYQRILVQEAQELGVTIRLGSNVHAVDFDLGSLTLGSGEVIAGDIIVGADGLWSSLRNAILGHESPPQETGDLAYRGTFSLSALQALNDTQVDELCSKNIVTMWLGPGSHAVFYPVRCGKEFNLVLTRPDNLPPNIRTEKGNLSEMVALFQHWDPVLKRILSAFSSVLKWKMLHHEELTNWARGNVALLGDACHPSLPYQAQGAAMAVEDGAALATLLGLYQQALHRNGGAEEASKILTIPKILENYEALQKARTTRLHLGSISNQHLYHLHDGKEQEERDRILRATEWKERPIGEAEAFIWIDVRYQMAVVGRDTISDARVKWDRMISQLDTNE</sequence>
<comment type="pathway">
    <text evidence="1">Secondary metabolite biosynthesis.</text>
</comment>
<keyword evidence="7" id="KW-0472">Membrane</keyword>
<keyword evidence="3" id="KW-0285">Flavoprotein</keyword>
<organism evidence="9 10">
    <name type="scientific">Apiospora saccharicola</name>
    <dbReference type="NCBI Taxonomy" id="335842"/>
    <lineage>
        <taxon>Eukaryota</taxon>
        <taxon>Fungi</taxon>
        <taxon>Dikarya</taxon>
        <taxon>Ascomycota</taxon>
        <taxon>Pezizomycotina</taxon>
        <taxon>Sordariomycetes</taxon>
        <taxon>Xylariomycetidae</taxon>
        <taxon>Amphisphaeriales</taxon>
        <taxon>Apiosporaceae</taxon>
        <taxon>Apiospora</taxon>
    </lineage>
</organism>
<protein>
    <recommendedName>
        <fullName evidence="8">FAD-binding domain-containing protein</fullName>
    </recommendedName>
</protein>
<evidence type="ECO:0000313" key="9">
    <source>
        <dbReference type="EMBL" id="KAK8059944.1"/>
    </source>
</evidence>
<feature type="domain" description="FAD-binding" evidence="8">
    <location>
        <begin position="7"/>
        <end position="326"/>
    </location>
</feature>
<reference evidence="9 10" key="1">
    <citation type="submission" date="2023-01" db="EMBL/GenBank/DDBJ databases">
        <title>Analysis of 21 Apiospora genomes using comparative genomics revels a genus with tremendous synthesis potential of carbohydrate active enzymes and secondary metabolites.</title>
        <authorList>
            <person name="Sorensen T."/>
        </authorList>
    </citation>
    <scope>NUCLEOTIDE SEQUENCE [LARGE SCALE GENOMIC DNA]</scope>
    <source>
        <strain evidence="9 10">CBS 83171</strain>
    </source>
</reference>
<evidence type="ECO:0000256" key="1">
    <source>
        <dbReference type="ARBA" id="ARBA00005179"/>
    </source>
</evidence>
<evidence type="ECO:0000256" key="6">
    <source>
        <dbReference type="ARBA" id="ARBA00023033"/>
    </source>
</evidence>
<feature type="transmembrane region" description="Helical" evidence="7">
    <location>
        <begin position="6"/>
        <end position="23"/>
    </location>
</feature>
<evidence type="ECO:0000256" key="3">
    <source>
        <dbReference type="ARBA" id="ARBA00022630"/>
    </source>
</evidence>
<keyword evidence="7" id="KW-1133">Transmembrane helix</keyword>
<name>A0ABR1UQ37_9PEZI</name>
<comment type="caution">
    <text evidence="9">The sequence shown here is derived from an EMBL/GenBank/DDBJ whole genome shotgun (WGS) entry which is preliminary data.</text>
</comment>
<dbReference type="InterPro" id="IPR036188">
    <property type="entry name" value="FAD/NAD-bd_sf"/>
</dbReference>
<dbReference type="Proteomes" id="UP001446871">
    <property type="component" value="Unassembled WGS sequence"/>
</dbReference>
<dbReference type="PANTHER" id="PTHR13789">
    <property type="entry name" value="MONOOXYGENASE"/>
    <property type="match status" value="1"/>
</dbReference>
<dbReference type="InterPro" id="IPR002938">
    <property type="entry name" value="FAD-bd"/>
</dbReference>
<dbReference type="PRINTS" id="PR00420">
    <property type="entry name" value="RNGMNOXGNASE"/>
</dbReference>
<dbReference type="Gene3D" id="3.50.50.60">
    <property type="entry name" value="FAD/NAD(P)-binding domain"/>
    <property type="match status" value="1"/>
</dbReference>
<dbReference type="PANTHER" id="PTHR13789:SF311">
    <property type="entry name" value="HYDROXYLASE, PUTATIVE (AFU_ORTHOLOGUE AFUA_5G10180)-RELATED"/>
    <property type="match status" value="1"/>
</dbReference>
<keyword evidence="10" id="KW-1185">Reference proteome</keyword>
<evidence type="ECO:0000259" key="8">
    <source>
        <dbReference type="Pfam" id="PF01494"/>
    </source>
</evidence>
<keyword evidence="4" id="KW-0274">FAD</keyword>
<dbReference type="SUPFAM" id="SSF54373">
    <property type="entry name" value="FAD-linked reductases, C-terminal domain"/>
    <property type="match status" value="1"/>
</dbReference>
<comment type="similarity">
    <text evidence="2">Belongs to the paxM FAD-dependent monooxygenase family.</text>
</comment>
<accession>A0ABR1UQ37</accession>
<evidence type="ECO:0000256" key="5">
    <source>
        <dbReference type="ARBA" id="ARBA00023002"/>
    </source>
</evidence>